<organism evidence="3 4">
    <name type="scientific">Treponema porcinum</name>
    <dbReference type="NCBI Taxonomy" id="261392"/>
    <lineage>
        <taxon>Bacteria</taxon>
        <taxon>Pseudomonadati</taxon>
        <taxon>Spirochaetota</taxon>
        <taxon>Spirochaetia</taxon>
        <taxon>Spirochaetales</taxon>
        <taxon>Treponemataceae</taxon>
        <taxon>Treponema</taxon>
    </lineage>
</organism>
<keyword evidence="1" id="KW-0812">Transmembrane</keyword>
<dbReference type="Pfam" id="PF00211">
    <property type="entry name" value="Guanylate_cyc"/>
    <property type="match status" value="1"/>
</dbReference>
<dbReference type="RefSeq" id="WP_234975362.1">
    <property type="nucleotide sequence ID" value="NZ_FUWG01000003.1"/>
</dbReference>
<feature type="transmembrane region" description="Helical" evidence="1">
    <location>
        <begin position="17"/>
        <end position="38"/>
    </location>
</feature>
<dbReference type="EMBL" id="FUWG01000003">
    <property type="protein sequence ID" value="SJZ30935.1"/>
    <property type="molecule type" value="Genomic_DNA"/>
</dbReference>
<keyword evidence="4" id="KW-1185">Reference proteome</keyword>
<dbReference type="SMART" id="SM00044">
    <property type="entry name" value="CYCc"/>
    <property type="match status" value="1"/>
</dbReference>
<keyword evidence="1" id="KW-0472">Membrane</keyword>
<dbReference type="GO" id="GO:0006171">
    <property type="term" value="P:cAMP biosynthetic process"/>
    <property type="evidence" value="ECO:0007669"/>
    <property type="project" value="TreeGrafter"/>
</dbReference>
<gene>
    <name evidence="3" type="ORF">SAMN02745149_00554</name>
</gene>
<sequence length="668" mass="76470">MITFANTARWFRELPPLVYAAFAVALVFHIVLITYGIIGIKTRNQEHSEYKQLCTEETKKEMELHARAMERIQRDKERVKGDRDRTRKIKLLEKKEVKEYRQKKHRTHVKTKIKIVILLTITVILATFIFTDLRNYRMLTKQTVNNTGGNQAEQVAAIYDFSDGLSAKLNAFIEGFKKTNSSSPFPCERADIITTDSTKSVFLETIDASTILPEFNVFSYTTAAGHVYKIPDAEKRITPQQAALYVDRWRNEATRKEPLFDRQNDTLKYIYPVTYTRKEGHKLVGFSVITYRREILSRPYFQAKVFIFTLSAVFLYVSIVITLFLADFIANPIIFLCGSVRKTANILSELLSGTANIDPKSLTFDEKVETKDEIKDLSIEINNIVTIVRGILPYISFHTLQNADRNNSSSSRTRELCFLFTDIRGFTTLCEGRSPTDVIDILDHYLGIETKIILDNGGDVDKYVGDEMMAFFSGPDKEINACKAAMEIRKAMRKEQEKDQKEGTQPISMGIGINSGKVVFGPVGSLTRKDFTSIGDTVNLAARLEGANKEYGSKTIISEAVFEHLHNTFICRELDYITVKGKTEPVRIYEILQSAKDSTEKLYDIKKLFEAGLNAYRKKQWKTAEKYFTECNQKYDDAPSQVFLRRIIHYKISPPEKDWKGVFVMAVK</sequence>
<dbReference type="GO" id="GO:0035556">
    <property type="term" value="P:intracellular signal transduction"/>
    <property type="evidence" value="ECO:0007669"/>
    <property type="project" value="InterPro"/>
</dbReference>
<evidence type="ECO:0000313" key="4">
    <source>
        <dbReference type="Proteomes" id="UP000190423"/>
    </source>
</evidence>
<dbReference type="Proteomes" id="UP000190423">
    <property type="component" value="Unassembled WGS sequence"/>
</dbReference>
<evidence type="ECO:0000259" key="2">
    <source>
        <dbReference type="PROSITE" id="PS50125"/>
    </source>
</evidence>
<dbReference type="SUPFAM" id="SSF55073">
    <property type="entry name" value="Nucleotide cyclase"/>
    <property type="match status" value="1"/>
</dbReference>
<dbReference type="InterPro" id="IPR001054">
    <property type="entry name" value="A/G_cyclase"/>
</dbReference>
<dbReference type="InterPro" id="IPR029787">
    <property type="entry name" value="Nucleotide_cyclase"/>
</dbReference>
<dbReference type="InterPro" id="IPR050697">
    <property type="entry name" value="Adenylyl/Guanylyl_Cyclase_3/4"/>
</dbReference>
<dbReference type="PANTHER" id="PTHR43081:SF1">
    <property type="entry name" value="ADENYLATE CYCLASE, TERMINAL-DIFFERENTIATION SPECIFIC"/>
    <property type="match status" value="1"/>
</dbReference>
<dbReference type="PANTHER" id="PTHR43081">
    <property type="entry name" value="ADENYLATE CYCLASE, TERMINAL-DIFFERENTIATION SPECIFIC-RELATED"/>
    <property type="match status" value="1"/>
</dbReference>
<keyword evidence="1" id="KW-1133">Transmembrane helix</keyword>
<evidence type="ECO:0000256" key="1">
    <source>
        <dbReference type="SAM" id="Phobius"/>
    </source>
</evidence>
<evidence type="ECO:0000313" key="3">
    <source>
        <dbReference type="EMBL" id="SJZ30935.1"/>
    </source>
</evidence>
<protein>
    <submittedName>
        <fullName evidence="3">Adenylate cyclase, class 3</fullName>
    </submittedName>
</protein>
<dbReference type="STRING" id="261392.SAMN02745149_00554"/>
<feature type="domain" description="Guanylate cyclase" evidence="2">
    <location>
        <begin position="417"/>
        <end position="545"/>
    </location>
</feature>
<dbReference type="CDD" id="cd07302">
    <property type="entry name" value="CHD"/>
    <property type="match status" value="1"/>
</dbReference>
<dbReference type="Gene3D" id="3.30.70.1230">
    <property type="entry name" value="Nucleotide cyclase"/>
    <property type="match status" value="1"/>
</dbReference>
<dbReference type="GeneID" id="78315872"/>
<feature type="transmembrane region" description="Helical" evidence="1">
    <location>
        <begin position="305"/>
        <end position="326"/>
    </location>
</feature>
<proteinExistence type="predicted"/>
<dbReference type="AlphaFoldDB" id="A0A1T4JL87"/>
<feature type="transmembrane region" description="Helical" evidence="1">
    <location>
        <begin position="113"/>
        <end position="131"/>
    </location>
</feature>
<reference evidence="3 4" key="1">
    <citation type="submission" date="2017-02" db="EMBL/GenBank/DDBJ databases">
        <authorList>
            <person name="Peterson S.W."/>
        </authorList>
    </citation>
    <scope>NUCLEOTIDE SEQUENCE [LARGE SCALE GENOMIC DNA]</scope>
    <source>
        <strain evidence="3 4">ATCC BAA-908</strain>
    </source>
</reference>
<dbReference type="GO" id="GO:0004016">
    <property type="term" value="F:adenylate cyclase activity"/>
    <property type="evidence" value="ECO:0007669"/>
    <property type="project" value="UniProtKB-ARBA"/>
</dbReference>
<dbReference type="PROSITE" id="PS50125">
    <property type="entry name" value="GUANYLATE_CYCLASE_2"/>
    <property type="match status" value="1"/>
</dbReference>
<name>A0A1T4JL87_TREPO</name>
<accession>A0A1T4JL87</accession>